<keyword evidence="14" id="KW-1185">Reference proteome</keyword>
<comment type="cofactor">
    <cofactor evidence="1 11">
        <name>[3Fe-4S] cluster</name>
        <dbReference type="ChEBI" id="CHEBI:21137"/>
    </cofactor>
</comment>
<protein>
    <recommendedName>
        <fullName evidence="11">Ferredoxin</fullName>
    </recommendedName>
</protein>
<dbReference type="InterPro" id="IPR017900">
    <property type="entry name" value="4Fe4S_Fe_S_CS"/>
</dbReference>
<evidence type="ECO:0000256" key="6">
    <source>
        <dbReference type="ARBA" id="ARBA00022737"/>
    </source>
</evidence>
<keyword evidence="6 11" id="KW-0677">Repeat</keyword>
<dbReference type="Pfam" id="PF11953">
    <property type="entry name" value="DUF3470"/>
    <property type="match status" value="1"/>
</dbReference>
<dbReference type="PROSITE" id="PS00198">
    <property type="entry name" value="4FE4S_FER_1"/>
    <property type="match status" value="1"/>
</dbReference>
<feature type="domain" description="4Fe-4S ferredoxin-type" evidence="12">
    <location>
        <begin position="31"/>
        <end position="60"/>
    </location>
</feature>
<dbReference type="GO" id="GO:0009055">
    <property type="term" value="F:electron transfer activity"/>
    <property type="evidence" value="ECO:0007669"/>
    <property type="project" value="InterPro"/>
</dbReference>
<proteinExistence type="predicted"/>
<dbReference type="InterPro" id="IPR000813">
    <property type="entry name" value="7Fe_ferredoxin"/>
</dbReference>
<name>A0A3P4B598_9BURK</name>
<dbReference type="GO" id="GO:0046872">
    <property type="term" value="F:metal ion binding"/>
    <property type="evidence" value="ECO:0007669"/>
    <property type="project" value="UniProtKB-KW"/>
</dbReference>
<evidence type="ECO:0000256" key="1">
    <source>
        <dbReference type="ARBA" id="ARBA00001927"/>
    </source>
</evidence>
<evidence type="ECO:0000256" key="8">
    <source>
        <dbReference type="ARBA" id="ARBA00023004"/>
    </source>
</evidence>
<evidence type="ECO:0000259" key="12">
    <source>
        <dbReference type="PROSITE" id="PS51379"/>
    </source>
</evidence>
<evidence type="ECO:0000256" key="2">
    <source>
        <dbReference type="ARBA" id="ARBA00001966"/>
    </source>
</evidence>
<dbReference type="GO" id="GO:0051539">
    <property type="term" value="F:4 iron, 4 sulfur cluster binding"/>
    <property type="evidence" value="ECO:0007669"/>
    <property type="project" value="UniProtKB-KW"/>
</dbReference>
<dbReference type="RefSeq" id="WP_124081058.1">
    <property type="nucleotide sequence ID" value="NZ_UWPJ01000027.1"/>
</dbReference>
<keyword evidence="10 11" id="KW-0003">3Fe-4S</keyword>
<dbReference type="InterPro" id="IPR022569">
    <property type="entry name" value="Fd_C"/>
</dbReference>
<dbReference type="OrthoDB" id="9803397at2"/>
<comment type="cofactor">
    <cofactor evidence="2 11">
        <name>[4Fe-4S] cluster</name>
        <dbReference type="ChEBI" id="CHEBI:49883"/>
    </cofactor>
</comment>
<dbReference type="AlphaFoldDB" id="A0A3P4B598"/>
<keyword evidence="8 11" id="KW-0408">Iron</keyword>
<evidence type="ECO:0000313" key="14">
    <source>
        <dbReference type="Proteomes" id="UP000277294"/>
    </source>
</evidence>
<dbReference type="EMBL" id="UWPJ01000027">
    <property type="protein sequence ID" value="VCU71473.1"/>
    <property type="molecule type" value="Genomic_DNA"/>
</dbReference>
<reference evidence="13 14" key="1">
    <citation type="submission" date="2018-10" db="EMBL/GenBank/DDBJ databases">
        <authorList>
            <person name="Criscuolo A."/>
        </authorList>
    </citation>
    <scope>NUCLEOTIDE SEQUENCE [LARGE SCALE GENOMIC DNA]</scope>
    <source>
        <strain evidence="13">DnA1</strain>
    </source>
</reference>
<keyword evidence="7 11" id="KW-0249">Electron transport</keyword>
<dbReference type="Proteomes" id="UP000277294">
    <property type="component" value="Unassembled WGS sequence"/>
</dbReference>
<dbReference type="GO" id="GO:0051538">
    <property type="term" value="F:3 iron, 4 sulfur cluster binding"/>
    <property type="evidence" value="ECO:0007669"/>
    <property type="project" value="UniProtKB-KW"/>
</dbReference>
<keyword evidence="9 11" id="KW-0411">Iron-sulfur</keyword>
<keyword evidence="5 11" id="KW-0479">Metal-binding</keyword>
<evidence type="ECO:0000313" key="13">
    <source>
        <dbReference type="EMBL" id="VCU71473.1"/>
    </source>
</evidence>
<evidence type="ECO:0000256" key="10">
    <source>
        <dbReference type="ARBA" id="ARBA00023291"/>
    </source>
</evidence>
<dbReference type="InterPro" id="IPR050294">
    <property type="entry name" value="RnfB_subfamily"/>
</dbReference>
<dbReference type="SUPFAM" id="SSF54862">
    <property type="entry name" value="4Fe-4S ferredoxins"/>
    <property type="match status" value="1"/>
</dbReference>
<dbReference type="PRINTS" id="PR00354">
    <property type="entry name" value="7FE8SFRDOXIN"/>
</dbReference>
<evidence type="ECO:0000256" key="3">
    <source>
        <dbReference type="ARBA" id="ARBA00022448"/>
    </source>
</evidence>
<dbReference type="InterPro" id="IPR017896">
    <property type="entry name" value="4Fe4S_Fe-S-bd"/>
</dbReference>
<organism evidence="13 14">
    <name type="scientific">Pigmentiphaga humi</name>
    <dbReference type="NCBI Taxonomy" id="2478468"/>
    <lineage>
        <taxon>Bacteria</taxon>
        <taxon>Pseudomonadati</taxon>
        <taxon>Pseudomonadota</taxon>
        <taxon>Betaproteobacteria</taxon>
        <taxon>Burkholderiales</taxon>
        <taxon>Alcaligenaceae</taxon>
        <taxon>Pigmentiphaga</taxon>
    </lineage>
</organism>
<evidence type="ECO:0000256" key="5">
    <source>
        <dbReference type="ARBA" id="ARBA00022723"/>
    </source>
</evidence>
<comment type="function">
    <text evidence="11">Ferredoxins are iron-sulfur proteins that transfer electrons in a wide variety of metabolic reactions.</text>
</comment>
<keyword evidence="4 11" id="KW-0004">4Fe-4S</keyword>
<evidence type="ECO:0000256" key="9">
    <source>
        <dbReference type="ARBA" id="ARBA00023014"/>
    </source>
</evidence>
<keyword evidence="3 11" id="KW-0813">Transport</keyword>
<dbReference type="Gene3D" id="3.30.70.20">
    <property type="match status" value="1"/>
</dbReference>
<dbReference type="PANTHER" id="PTHR42859:SF2">
    <property type="entry name" value="FERREDOXIN"/>
    <property type="match status" value="1"/>
</dbReference>
<dbReference type="Pfam" id="PF12838">
    <property type="entry name" value="Fer4_7"/>
    <property type="match status" value="1"/>
</dbReference>
<evidence type="ECO:0000256" key="7">
    <source>
        <dbReference type="ARBA" id="ARBA00022982"/>
    </source>
</evidence>
<accession>A0A3P4B598</accession>
<sequence>MTHVVTEACIRCKYTDCVVVCPVDAFREGPNMLAIDPDDCIDCALCVPECPVDAIFLDDLTPPDQRDFLALNARLAKRWRVISRGKGSLPDADAWALVRDKRHLLDEGNGPAS</sequence>
<feature type="domain" description="4Fe-4S ferredoxin-type" evidence="12">
    <location>
        <begin position="1"/>
        <end position="30"/>
    </location>
</feature>
<evidence type="ECO:0000256" key="11">
    <source>
        <dbReference type="RuleBase" id="RU364098"/>
    </source>
</evidence>
<dbReference type="NCBIfam" id="NF045490">
    <property type="entry name" value="FdxA_Protbact"/>
    <property type="match status" value="1"/>
</dbReference>
<evidence type="ECO:0000256" key="4">
    <source>
        <dbReference type="ARBA" id="ARBA00022485"/>
    </source>
</evidence>
<dbReference type="InterPro" id="IPR054829">
    <property type="entry name" value="FdxA"/>
</dbReference>
<gene>
    <name evidence="13" type="ORF">PIGHUM_03558</name>
</gene>
<dbReference type="PANTHER" id="PTHR42859">
    <property type="entry name" value="OXIDOREDUCTASE"/>
    <property type="match status" value="1"/>
</dbReference>
<dbReference type="PROSITE" id="PS51379">
    <property type="entry name" value="4FE4S_FER_2"/>
    <property type="match status" value="2"/>
</dbReference>